<gene>
    <name evidence="1" type="ORF">H9809_04130</name>
</gene>
<dbReference type="Proteomes" id="UP000824056">
    <property type="component" value="Unassembled WGS sequence"/>
</dbReference>
<evidence type="ECO:0000313" key="1">
    <source>
        <dbReference type="EMBL" id="HIZ65080.1"/>
    </source>
</evidence>
<protein>
    <submittedName>
        <fullName evidence="1">Uncharacterized protein</fullName>
    </submittedName>
</protein>
<proteinExistence type="predicted"/>
<reference evidence="1" key="2">
    <citation type="submission" date="2021-04" db="EMBL/GenBank/DDBJ databases">
        <authorList>
            <person name="Gilroy R."/>
        </authorList>
    </citation>
    <scope>NUCLEOTIDE SEQUENCE</scope>
    <source>
        <strain evidence="1">1068</strain>
    </source>
</reference>
<accession>A0A9D2FRB8</accession>
<sequence length="48" mass="5337">MAKKKSGLQTALFQWAYQSRKAGGRGADVLKSIEDVENTLSQVKIKKK</sequence>
<organism evidence="1 2">
    <name type="scientific">Candidatus Blautia pullicola</name>
    <dbReference type="NCBI Taxonomy" id="2838498"/>
    <lineage>
        <taxon>Bacteria</taxon>
        <taxon>Bacillati</taxon>
        <taxon>Bacillota</taxon>
        <taxon>Clostridia</taxon>
        <taxon>Lachnospirales</taxon>
        <taxon>Lachnospiraceae</taxon>
        <taxon>Blautia</taxon>
    </lineage>
</organism>
<dbReference type="AlphaFoldDB" id="A0A9D2FRB8"/>
<comment type="caution">
    <text evidence="1">The sequence shown here is derived from an EMBL/GenBank/DDBJ whole genome shotgun (WGS) entry which is preliminary data.</text>
</comment>
<dbReference type="EMBL" id="DXBG01000101">
    <property type="protein sequence ID" value="HIZ65080.1"/>
    <property type="molecule type" value="Genomic_DNA"/>
</dbReference>
<name>A0A9D2FRB8_9FIRM</name>
<reference evidence="1" key="1">
    <citation type="journal article" date="2021" name="PeerJ">
        <title>Extensive microbial diversity within the chicken gut microbiome revealed by metagenomics and culture.</title>
        <authorList>
            <person name="Gilroy R."/>
            <person name="Ravi A."/>
            <person name="Getino M."/>
            <person name="Pursley I."/>
            <person name="Horton D.L."/>
            <person name="Alikhan N.F."/>
            <person name="Baker D."/>
            <person name="Gharbi K."/>
            <person name="Hall N."/>
            <person name="Watson M."/>
            <person name="Adriaenssens E.M."/>
            <person name="Foster-Nyarko E."/>
            <person name="Jarju S."/>
            <person name="Secka A."/>
            <person name="Antonio M."/>
            <person name="Oren A."/>
            <person name="Chaudhuri R.R."/>
            <person name="La Ragione R."/>
            <person name="Hildebrand F."/>
            <person name="Pallen M.J."/>
        </authorList>
    </citation>
    <scope>NUCLEOTIDE SEQUENCE</scope>
    <source>
        <strain evidence="1">1068</strain>
    </source>
</reference>
<evidence type="ECO:0000313" key="2">
    <source>
        <dbReference type="Proteomes" id="UP000824056"/>
    </source>
</evidence>